<dbReference type="GO" id="GO:0016491">
    <property type="term" value="F:oxidoreductase activity"/>
    <property type="evidence" value="ECO:0007669"/>
    <property type="project" value="UniProtKB-KW"/>
</dbReference>
<name>A0ABD0Y8L4_9HEMI</name>
<keyword evidence="7" id="KW-1185">Reference proteome</keyword>
<dbReference type="InterPro" id="IPR036188">
    <property type="entry name" value="FAD/NAD-bd_sf"/>
</dbReference>
<sequence>MFKSDFVDMKDRLLGKTLTARERDIPRFCDVLIIGGGVMGSAIAYWLKWRTLDGLKVVVIEKDSTVIEKNPNSFKVRSYRDSSTTLSVGGLRQQFSLKENIELSLYTADFFRNIKEHLSVKGGDPPDVQFNPSGYLFLSAEDTAHTLVENARLQRSLGAKVELLSLEKLKEKFPWLNTEGLFLGCHGLENEGWFDPWSLLFAFKRKAMSLGAEYVEGEVTGFNFKQGSEYINQDISSEDVKHLEGAQVKLKDGQTINLNCGLMVLAAGPQSGEIGRLMGLGAQNSIYTAPIPVEPRKRYVYSVHCPDGPGFSSPILIDPSGTYFRREGLGGNYLCGRSPTDEEEPPTDNLEVDYDFFESKVWPILAHRVPAFEKCKVKSAWAGYYDFNYFDENAVIGHHPGFCNLYMATGFSGHGIQQAPGVGRAVMEMLIDGEFKTIDLSRLSFERYIEKIPLWESNIV</sequence>
<dbReference type="PANTHER" id="PTHR13847:SF287">
    <property type="entry name" value="FAD-DEPENDENT OXIDOREDUCTASE DOMAIN-CONTAINING PROTEIN 1"/>
    <property type="match status" value="1"/>
</dbReference>
<proteinExistence type="predicted"/>
<evidence type="ECO:0000259" key="5">
    <source>
        <dbReference type="Pfam" id="PF01266"/>
    </source>
</evidence>
<dbReference type="InterPro" id="IPR006076">
    <property type="entry name" value="FAD-dep_OxRdtase"/>
</dbReference>
<evidence type="ECO:0000256" key="1">
    <source>
        <dbReference type="ARBA" id="ARBA00023002"/>
    </source>
</evidence>
<dbReference type="AlphaFoldDB" id="A0ABD0Y8L4"/>
<comment type="caution">
    <text evidence="6">The sequence shown here is derived from an EMBL/GenBank/DDBJ whole genome shotgun (WGS) entry which is preliminary data.</text>
</comment>
<evidence type="ECO:0000256" key="3">
    <source>
        <dbReference type="ARBA" id="ARBA00046185"/>
    </source>
</evidence>
<reference evidence="6 7" key="1">
    <citation type="submission" date="2024-07" db="EMBL/GenBank/DDBJ databases">
        <title>Chromosome-level genome assembly of the water stick insect Ranatra chinensis (Heteroptera: Nepidae).</title>
        <authorList>
            <person name="Liu X."/>
        </authorList>
    </citation>
    <scope>NUCLEOTIDE SEQUENCE [LARGE SCALE GENOMIC DNA]</scope>
    <source>
        <strain evidence="6">Cailab_2021Rc</strain>
        <tissue evidence="6">Muscle</tissue>
    </source>
</reference>
<dbReference type="FunFam" id="3.30.9.10:FF:000026">
    <property type="entry name" value="FAD-dependent oxidoreductase domain-containing protein 1"/>
    <property type="match status" value="1"/>
</dbReference>
<organism evidence="6 7">
    <name type="scientific">Ranatra chinensis</name>
    <dbReference type="NCBI Taxonomy" id="642074"/>
    <lineage>
        <taxon>Eukaryota</taxon>
        <taxon>Metazoa</taxon>
        <taxon>Ecdysozoa</taxon>
        <taxon>Arthropoda</taxon>
        <taxon>Hexapoda</taxon>
        <taxon>Insecta</taxon>
        <taxon>Pterygota</taxon>
        <taxon>Neoptera</taxon>
        <taxon>Paraneoptera</taxon>
        <taxon>Hemiptera</taxon>
        <taxon>Heteroptera</taxon>
        <taxon>Panheteroptera</taxon>
        <taxon>Nepomorpha</taxon>
        <taxon>Nepidae</taxon>
        <taxon>Ranatrinae</taxon>
        <taxon>Ranatra</taxon>
    </lineage>
</organism>
<dbReference type="EMBL" id="JBFDAA010000011">
    <property type="protein sequence ID" value="KAL1123695.1"/>
    <property type="molecule type" value="Genomic_DNA"/>
</dbReference>
<comment type="function">
    <text evidence="3">Required for the assembly of the mitochondrial membrane respiratory chain NADH dehydrogenase (Complex I). Involved in mid-late stages of complex I assembly.</text>
</comment>
<feature type="transmembrane region" description="Helical" evidence="4">
    <location>
        <begin position="28"/>
        <end position="47"/>
    </location>
</feature>
<accession>A0ABD0Y8L4</accession>
<evidence type="ECO:0000256" key="2">
    <source>
        <dbReference type="ARBA" id="ARBA00039785"/>
    </source>
</evidence>
<feature type="domain" description="FAD dependent oxidoreductase" evidence="5">
    <location>
        <begin position="30"/>
        <end position="428"/>
    </location>
</feature>
<dbReference type="SUPFAM" id="SSF51905">
    <property type="entry name" value="FAD/NAD(P)-binding domain"/>
    <property type="match status" value="1"/>
</dbReference>
<evidence type="ECO:0000256" key="4">
    <source>
        <dbReference type="SAM" id="Phobius"/>
    </source>
</evidence>
<evidence type="ECO:0000313" key="6">
    <source>
        <dbReference type="EMBL" id="KAL1123695.1"/>
    </source>
</evidence>
<protein>
    <recommendedName>
        <fullName evidence="2">FAD-dependent oxidoreductase domain-containing protein 1</fullName>
    </recommendedName>
</protein>
<gene>
    <name evidence="6" type="ORF">AAG570_001468</name>
</gene>
<keyword evidence="4" id="KW-1133">Transmembrane helix</keyword>
<keyword evidence="4" id="KW-0812">Transmembrane</keyword>
<dbReference type="Pfam" id="PF01266">
    <property type="entry name" value="DAO"/>
    <property type="match status" value="1"/>
</dbReference>
<dbReference type="PANTHER" id="PTHR13847">
    <property type="entry name" value="SARCOSINE DEHYDROGENASE-RELATED"/>
    <property type="match status" value="1"/>
</dbReference>
<dbReference type="Proteomes" id="UP001558652">
    <property type="component" value="Unassembled WGS sequence"/>
</dbReference>
<evidence type="ECO:0000313" key="7">
    <source>
        <dbReference type="Proteomes" id="UP001558652"/>
    </source>
</evidence>
<keyword evidence="4" id="KW-0472">Membrane</keyword>
<dbReference type="Gene3D" id="3.30.9.10">
    <property type="entry name" value="D-Amino Acid Oxidase, subunit A, domain 2"/>
    <property type="match status" value="1"/>
</dbReference>
<keyword evidence="1" id="KW-0560">Oxidoreductase</keyword>
<dbReference type="Gene3D" id="3.50.50.60">
    <property type="entry name" value="FAD/NAD(P)-binding domain"/>
    <property type="match status" value="1"/>
</dbReference>